<reference evidence="2" key="1">
    <citation type="submission" date="2025-08" db="UniProtKB">
        <authorList>
            <consortium name="Ensembl"/>
        </authorList>
    </citation>
    <scope>IDENTIFICATION</scope>
</reference>
<feature type="domain" description="F-box" evidence="1">
    <location>
        <begin position="55"/>
        <end position="101"/>
    </location>
</feature>
<evidence type="ECO:0000259" key="1">
    <source>
        <dbReference type="PROSITE" id="PS50181"/>
    </source>
</evidence>
<dbReference type="Ensembl" id="ENSNMLT00000035338.1">
    <property type="protein sequence ID" value="ENSNMLP00000031707.1"/>
    <property type="gene ID" value="ENSNMLG00000019896.1"/>
</dbReference>
<dbReference type="Proteomes" id="UP000694523">
    <property type="component" value="Unplaced"/>
</dbReference>
<dbReference type="PANTHER" id="PTHR46731">
    <property type="entry name" value="F-BOX ONLY PROTEIN 15"/>
    <property type="match status" value="1"/>
</dbReference>
<dbReference type="InterPro" id="IPR001810">
    <property type="entry name" value="F-box_dom"/>
</dbReference>
<dbReference type="CDD" id="cd22093">
    <property type="entry name" value="F-box_FBXO15"/>
    <property type="match status" value="1"/>
</dbReference>
<dbReference type="Pfam" id="PF12937">
    <property type="entry name" value="F-box-like"/>
    <property type="match status" value="1"/>
</dbReference>
<protein>
    <recommendedName>
        <fullName evidence="1">F-box domain-containing protein</fullName>
    </recommendedName>
</protein>
<evidence type="ECO:0000313" key="3">
    <source>
        <dbReference type="Proteomes" id="UP000694523"/>
    </source>
</evidence>
<dbReference type="GO" id="GO:0019005">
    <property type="term" value="C:SCF ubiquitin ligase complex"/>
    <property type="evidence" value="ECO:0007669"/>
    <property type="project" value="TreeGrafter"/>
</dbReference>
<dbReference type="PANTHER" id="PTHR46731:SF1">
    <property type="entry name" value="F-BOX ONLY PROTEIN 15"/>
    <property type="match status" value="1"/>
</dbReference>
<dbReference type="InterPro" id="IPR036047">
    <property type="entry name" value="F-box-like_dom_sf"/>
</dbReference>
<sequence>MKLVMAAGRGEFYQNFAQGLLKTAFFQLIDHKTITTTIIYLLLLIIINDNKNLMLHLFCRLPSEILMKILSYLDATSLYFLSHVNKLFSHLTNDDLLWYTLYMSEFGVNQPWWIDNPRPRVIQGRSLTGLWKQKYFKALAGHELNKWRHELRDVNPYTGLPRRTEWVILEPSKVYYFETSVILRWSSDSLPYFNQISNLELHGLRKDMYIAKKPLWQSLMLRLDITDCPRMIGKDRLIKLLFLSPGFIVGVWRGQNVIAFIMVCLHFNRLLERSLFGSPVSDLAPPTGLPIQILMLLKTKYDTVLMGLFSAAQNCCFMTLTLLDCFQKPFWCVCAPIAITRSKRSLSFDYSGEHYLMDYHHPEGRVKMELVWLQEERQFFLIDLTVYVPSDKVNRYFCTNY</sequence>
<dbReference type="SUPFAM" id="SSF81383">
    <property type="entry name" value="F-box domain"/>
    <property type="match status" value="1"/>
</dbReference>
<evidence type="ECO:0000313" key="2">
    <source>
        <dbReference type="Ensembl" id="ENSNMLP00000031707.1"/>
    </source>
</evidence>
<proteinExistence type="predicted"/>
<keyword evidence="3" id="KW-1185">Reference proteome</keyword>
<organism evidence="2 3">
    <name type="scientific">Neogobius melanostomus</name>
    <name type="common">round goby</name>
    <dbReference type="NCBI Taxonomy" id="47308"/>
    <lineage>
        <taxon>Eukaryota</taxon>
        <taxon>Metazoa</taxon>
        <taxon>Chordata</taxon>
        <taxon>Craniata</taxon>
        <taxon>Vertebrata</taxon>
        <taxon>Euteleostomi</taxon>
        <taxon>Actinopterygii</taxon>
        <taxon>Neopterygii</taxon>
        <taxon>Teleostei</taxon>
        <taxon>Neoteleostei</taxon>
        <taxon>Acanthomorphata</taxon>
        <taxon>Gobiaria</taxon>
        <taxon>Gobiiformes</taxon>
        <taxon>Gobioidei</taxon>
        <taxon>Gobiidae</taxon>
        <taxon>Benthophilinae</taxon>
        <taxon>Neogobiini</taxon>
        <taxon>Neogobius</taxon>
    </lineage>
</organism>
<accession>A0A8C6U6B8</accession>
<dbReference type="PROSITE" id="PS50181">
    <property type="entry name" value="FBOX"/>
    <property type="match status" value="1"/>
</dbReference>
<name>A0A8C6U6B8_9GOBI</name>
<dbReference type="AlphaFoldDB" id="A0A8C6U6B8"/>
<reference evidence="2" key="2">
    <citation type="submission" date="2025-09" db="UniProtKB">
        <authorList>
            <consortium name="Ensembl"/>
        </authorList>
    </citation>
    <scope>IDENTIFICATION</scope>
</reference>
<dbReference type="Gene3D" id="1.20.1280.50">
    <property type="match status" value="1"/>
</dbReference>